<keyword evidence="2" id="KW-0539">Nucleus</keyword>
<dbReference type="AlphaFoldDB" id="A0A9C7PU19"/>
<evidence type="ECO:0000256" key="1">
    <source>
        <dbReference type="ARBA" id="ARBA00004123"/>
    </source>
</evidence>
<gene>
    <name evidence="6" type="ORF">GpartN1_g1463.t1</name>
</gene>
<feature type="compositionally biased region" description="Basic and acidic residues" evidence="4">
    <location>
        <begin position="10"/>
        <end position="32"/>
    </location>
</feature>
<evidence type="ECO:0000256" key="2">
    <source>
        <dbReference type="ARBA" id="ARBA00023242"/>
    </source>
</evidence>
<dbReference type="PANTHER" id="PTHR31319:SF110">
    <property type="entry name" value="CCT MOTIF FAMILY PROTEIN"/>
    <property type="match status" value="1"/>
</dbReference>
<dbReference type="InterPro" id="IPR045281">
    <property type="entry name" value="CONSTANS-like"/>
</dbReference>
<sequence length="401" mass="46074">MSVVQSKGLRQREEKRKPNCLESDFTSHKDQIDELDERNGQASFLKRQGDRWEDGYLQENVEAPKDRNMEIESTEYPQLDRINSDTNIAVEALFEIAARTDTSHKAEDGKYREDLVASKNENIAALNARGRKLRRQWNSKMTPEEVRLAYLHRMKEERDDSKTRRKRKKELSISQDEKFLKDICLKGWEEQHDQWYASVNSSGNKELSGCKSDSDDSDVVEGTDSSGNGNGSSNDNNTGTGSGSGSNHGHSVKNSVHRSPALSTFEKNAEVDIWRRMNLKSNEYVDRIDSHNILSLSGTGSSFMERNHFLSPSISSSGTSLSHRKKTVVGERCSAEERKEKLERYRRKREERIFRKQVRYDVRKRLAESRPRVRGRFCKPSEQQALSERHTSSEPPNEVID</sequence>
<feature type="region of interest" description="Disordered" evidence="4">
    <location>
        <begin position="201"/>
        <end position="261"/>
    </location>
</feature>
<reference evidence="6" key="1">
    <citation type="journal article" date="2022" name="Proc. Natl. Acad. Sci. U.S.A.">
        <title>Life cycle and functional genomics of the unicellular red alga Galdieria for elucidating algal and plant evolution and industrial use.</title>
        <authorList>
            <person name="Hirooka S."/>
            <person name="Itabashi T."/>
            <person name="Ichinose T.M."/>
            <person name="Onuma R."/>
            <person name="Fujiwara T."/>
            <person name="Yamashita S."/>
            <person name="Jong L.W."/>
            <person name="Tomita R."/>
            <person name="Iwane A.H."/>
            <person name="Miyagishima S.Y."/>
        </authorList>
    </citation>
    <scope>NUCLEOTIDE SEQUENCE</scope>
    <source>
        <strain evidence="6">NBRC 102759</strain>
    </source>
</reference>
<reference evidence="6" key="2">
    <citation type="submission" date="2022-01" db="EMBL/GenBank/DDBJ databases">
        <authorList>
            <person name="Hirooka S."/>
            <person name="Miyagishima S.Y."/>
        </authorList>
    </citation>
    <scope>NUCLEOTIDE SEQUENCE</scope>
    <source>
        <strain evidence="6">NBRC 102759</strain>
    </source>
</reference>
<feature type="region of interest" description="Disordered" evidence="4">
    <location>
        <begin position="1"/>
        <end position="40"/>
    </location>
</feature>
<protein>
    <recommendedName>
        <fullName evidence="5">CCT domain-containing protein</fullName>
    </recommendedName>
</protein>
<feature type="domain" description="CCT" evidence="5">
    <location>
        <begin position="338"/>
        <end position="380"/>
    </location>
</feature>
<accession>A0A9C7PU19</accession>
<keyword evidence="7" id="KW-1185">Reference proteome</keyword>
<comment type="caution">
    <text evidence="6">The sequence shown here is derived from an EMBL/GenBank/DDBJ whole genome shotgun (WGS) entry which is preliminary data.</text>
</comment>
<dbReference type="EMBL" id="BQMJ01000010">
    <property type="protein sequence ID" value="GJQ09672.1"/>
    <property type="molecule type" value="Genomic_DNA"/>
</dbReference>
<dbReference type="OrthoDB" id="153872at2759"/>
<evidence type="ECO:0000256" key="3">
    <source>
        <dbReference type="SAM" id="Coils"/>
    </source>
</evidence>
<evidence type="ECO:0000313" key="7">
    <source>
        <dbReference type="Proteomes" id="UP001061958"/>
    </source>
</evidence>
<evidence type="ECO:0000313" key="6">
    <source>
        <dbReference type="EMBL" id="GJQ09672.1"/>
    </source>
</evidence>
<dbReference type="GO" id="GO:0003700">
    <property type="term" value="F:DNA-binding transcription factor activity"/>
    <property type="evidence" value="ECO:0007669"/>
    <property type="project" value="TreeGrafter"/>
</dbReference>
<keyword evidence="3" id="KW-0175">Coiled coil</keyword>
<organism evidence="6 7">
    <name type="scientific">Galdieria partita</name>
    <dbReference type="NCBI Taxonomy" id="83374"/>
    <lineage>
        <taxon>Eukaryota</taxon>
        <taxon>Rhodophyta</taxon>
        <taxon>Bangiophyceae</taxon>
        <taxon>Galdieriales</taxon>
        <taxon>Galdieriaceae</taxon>
        <taxon>Galdieria</taxon>
    </lineage>
</organism>
<comment type="subcellular location">
    <subcellularLocation>
        <location evidence="1">Nucleus</location>
    </subcellularLocation>
</comment>
<dbReference type="GO" id="GO:0005634">
    <property type="term" value="C:nucleus"/>
    <property type="evidence" value="ECO:0007669"/>
    <property type="project" value="UniProtKB-SubCell"/>
</dbReference>
<dbReference type="Proteomes" id="UP001061958">
    <property type="component" value="Unassembled WGS sequence"/>
</dbReference>
<name>A0A9C7PU19_9RHOD</name>
<dbReference type="PANTHER" id="PTHR31319">
    <property type="entry name" value="ZINC FINGER PROTEIN CONSTANS-LIKE 4"/>
    <property type="match status" value="1"/>
</dbReference>
<feature type="coiled-coil region" evidence="3">
    <location>
        <begin position="116"/>
        <end position="171"/>
    </location>
</feature>
<evidence type="ECO:0000256" key="4">
    <source>
        <dbReference type="SAM" id="MobiDB-lite"/>
    </source>
</evidence>
<feature type="compositionally biased region" description="Low complexity" evidence="4">
    <location>
        <begin position="222"/>
        <end position="239"/>
    </location>
</feature>
<dbReference type="Pfam" id="PF06203">
    <property type="entry name" value="CCT"/>
    <property type="match status" value="1"/>
</dbReference>
<feature type="region of interest" description="Disordered" evidence="4">
    <location>
        <begin position="371"/>
        <end position="401"/>
    </location>
</feature>
<dbReference type="InterPro" id="IPR010402">
    <property type="entry name" value="CCT_domain"/>
</dbReference>
<dbReference type="PROSITE" id="PS51017">
    <property type="entry name" value="CCT"/>
    <property type="match status" value="1"/>
</dbReference>
<evidence type="ECO:0000259" key="5">
    <source>
        <dbReference type="PROSITE" id="PS51017"/>
    </source>
</evidence>
<proteinExistence type="predicted"/>